<gene>
    <name evidence="1" type="ORF">PR048_028123</name>
</gene>
<sequence length="441" mass="49686">MLGHGDWFCRICANHRRTVLNLPAYDWSVKQENAFAQRHAAKKQKEAAGTLVGVHLQEGFDVTTSDVYINMVPTYHVLVHTVNTWTSKIRSSYNPRQAIGPPRPIHPVAWFTRSPDLTLLDYFLWGNVEGLICQTSVESEEDLLAWIMATAYLRLPGIGDRVNQNMDVAEFKEEGGGRAPRKPADRRYRPARFSHARIRGAVPPGIELCSPRSTHERKERETMAPPVLSKFFNQCRAHAQRSKPVYVTFCLRLSVPRHPQISPYVKEIEVGLAKFGRAARDQPATERGWNATWAMRVPASLANPFFYPARSGLCGWAYGLVSTTEDLFFGSIRASSEIFGSTQGCSEAFDSGFLGHTRRALMHAYAIVDVLTPGDEHLFGSALSSYHDDELRIRRPAFDIDDLYHRYLVAISVDSAIGVFTYGKNARRHERTSCTKRAFAL</sequence>
<organism evidence="1 2">
    <name type="scientific">Dryococelus australis</name>
    <dbReference type="NCBI Taxonomy" id="614101"/>
    <lineage>
        <taxon>Eukaryota</taxon>
        <taxon>Metazoa</taxon>
        <taxon>Ecdysozoa</taxon>
        <taxon>Arthropoda</taxon>
        <taxon>Hexapoda</taxon>
        <taxon>Insecta</taxon>
        <taxon>Pterygota</taxon>
        <taxon>Neoptera</taxon>
        <taxon>Polyneoptera</taxon>
        <taxon>Phasmatodea</taxon>
        <taxon>Verophasmatodea</taxon>
        <taxon>Anareolatae</taxon>
        <taxon>Phasmatidae</taxon>
        <taxon>Eurycanthinae</taxon>
        <taxon>Dryococelus</taxon>
    </lineage>
</organism>
<name>A0ABQ9GIC8_9NEOP</name>
<dbReference type="Gene3D" id="3.30.420.10">
    <property type="entry name" value="Ribonuclease H-like superfamily/Ribonuclease H"/>
    <property type="match status" value="1"/>
</dbReference>
<dbReference type="Proteomes" id="UP001159363">
    <property type="component" value="Chromosome 11"/>
</dbReference>
<comment type="caution">
    <text evidence="1">The sequence shown here is derived from an EMBL/GenBank/DDBJ whole genome shotgun (WGS) entry which is preliminary data.</text>
</comment>
<dbReference type="InterPro" id="IPR036397">
    <property type="entry name" value="RNaseH_sf"/>
</dbReference>
<keyword evidence="2" id="KW-1185">Reference proteome</keyword>
<protein>
    <submittedName>
        <fullName evidence="1">Uncharacterized protein</fullName>
    </submittedName>
</protein>
<evidence type="ECO:0000313" key="2">
    <source>
        <dbReference type="Proteomes" id="UP001159363"/>
    </source>
</evidence>
<accession>A0ABQ9GIC8</accession>
<dbReference type="EMBL" id="JARBHB010000012">
    <property type="protein sequence ID" value="KAJ8871783.1"/>
    <property type="molecule type" value="Genomic_DNA"/>
</dbReference>
<proteinExistence type="predicted"/>
<reference evidence="1 2" key="1">
    <citation type="submission" date="2023-02" db="EMBL/GenBank/DDBJ databases">
        <title>LHISI_Scaffold_Assembly.</title>
        <authorList>
            <person name="Stuart O.P."/>
            <person name="Cleave R."/>
            <person name="Magrath M.J.L."/>
            <person name="Mikheyev A.S."/>
        </authorList>
    </citation>
    <scope>NUCLEOTIDE SEQUENCE [LARGE SCALE GENOMIC DNA]</scope>
    <source>
        <strain evidence="1">Daus_M_001</strain>
        <tissue evidence="1">Leg muscle</tissue>
    </source>
</reference>
<evidence type="ECO:0000313" key="1">
    <source>
        <dbReference type="EMBL" id="KAJ8871783.1"/>
    </source>
</evidence>